<sequence>MSAQASRWIDTAGAPITHAALLSRVAQSQVVLLGEHHDRPDHHRWQLHVAAGLAALRPVVLGFEMFPARLDPVLAEWVAGGLSEPEFLARAEWPSVWGFPPELYLPLFRFCRECTVPMVGLNVARSLVRAVGAGGWESVPEDQREGLTVPSPSPLPYRRFIFELTGGPRPDRTAQSPEDPAFDRFVRAQEVWDRAFATHIRAALRRPGAPLVIGIMGMGHVQFGGGVPWQLADLGITRTSVLIPRDRDQPFRPGAADAAYLLPPVLEVSAADAS</sequence>
<proteinExistence type="predicted"/>
<dbReference type="InterPro" id="IPR007314">
    <property type="entry name" value="Cofac_haem-bd_dom"/>
</dbReference>
<dbReference type="CDD" id="cd14727">
    <property type="entry name" value="ChanN-like"/>
    <property type="match status" value="1"/>
</dbReference>
<reference evidence="2 3" key="1">
    <citation type="journal article" date="2020" name="Biotechnol. Biofuels">
        <title>New insights from the biogas microbiome by comprehensive genome-resolved metagenomics of nearly 1600 species originating from multiple anaerobic digesters.</title>
        <authorList>
            <person name="Campanaro S."/>
            <person name="Treu L."/>
            <person name="Rodriguez-R L.M."/>
            <person name="Kovalovszki A."/>
            <person name="Ziels R.M."/>
            <person name="Maus I."/>
            <person name="Zhu X."/>
            <person name="Kougias P.G."/>
            <person name="Basile A."/>
            <person name="Luo G."/>
            <person name="Schluter A."/>
            <person name="Konstantinidis K.T."/>
            <person name="Angelidaki I."/>
        </authorList>
    </citation>
    <scope>NUCLEOTIDE SEQUENCE [LARGE SCALE GENOMIC DNA]</scope>
    <source>
        <strain evidence="2">AS04akNAM_125</strain>
    </source>
</reference>
<evidence type="ECO:0000313" key="2">
    <source>
        <dbReference type="EMBL" id="HHW33631.1"/>
    </source>
</evidence>
<comment type="caution">
    <text evidence="2">The sequence shown here is derived from an EMBL/GenBank/DDBJ whole genome shotgun (WGS) entry which is preliminary data.</text>
</comment>
<feature type="domain" description="Haem-binding uptake Tiki superfamily ChaN" evidence="1">
    <location>
        <begin position="22"/>
        <end position="231"/>
    </location>
</feature>
<protein>
    <submittedName>
        <fullName evidence="2">ChaN family lipoprotein</fullName>
    </submittedName>
</protein>
<dbReference type="Gene3D" id="3.40.50.11550">
    <property type="match status" value="1"/>
</dbReference>
<keyword evidence="2" id="KW-0449">Lipoprotein</keyword>
<evidence type="ECO:0000259" key="1">
    <source>
        <dbReference type="Pfam" id="PF04187"/>
    </source>
</evidence>
<evidence type="ECO:0000313" key="3">
    <source>
        <dbReference type="Proteomes" id="UP000580830"/>
    </source>
</evidence>
<dbReference type="SUPFAM" id="SSF159501">
    <property type="entry name" value="EreA/ChaN-like"/>
    <property type="match status" value="1"/>
</dbReference>
<dbReference type="Pfam" id="PF04187">
    <property type="entry name" value="Cofac_haem_bdg"/>
    <property type="match status" value="1"/>
</dbReference>
<dbReference type="RefSeq" id="WP_303729715.1">
    <property type="nucleotide sequence ID" value="NZ_DULP01000084.1"/>
</dbReference>
<dbReference type="Proteomes" id="UP000580830">
    <property type="component" value="Unassembled WGS sequence"/>
</dbReference>
<dbReference type="EMBL" id="DULP01000084">
    <property type="protein sequence ID" value="HHW33631.1"/>
    <property type="molecule type" value="Genomic_DNA"/>
</dbReference>
<name>A0A832QWA5_9RHOB</name>
<gene>
    <name evidence="2" type="ORF">GXX24_05770</name>
</gene>
<dbReference type="AlphaFoldDB" id="A0A832QWA5"/>
<organism evidence="2 3">
    <name type="scientific">Paracoccus solventivorans</name>
    <dbReference type="NCBI Taxonomy" id="53463"/>
    <lineage>
        <taxon>Bacteria</taxon>
        <taxon>Pseudomonadati</taxon>
        <taxon>Pseudomonadota</taxon>
        <taxon>Alphaproteobacteria</taxon>
        <taxon>Rhodobacterales</taxon>
        <taxon>Paracoccaceae</taxon>
        <taxon>Paracoccus</taxon>
    </lineage>
</organism>
<accession>A0A832QWA5</accession>